<evidence type="ECO:0000256" key="1">
    <source>
        <dbReference type="ARBA" id="ARBA00004123"/>
    </source>
</evidence>
<evidence type="ECO:0000256" key="5">
    <source>
        <dbReference type="ARBA" id="ARBA00023242"/>
    </source>
</evidence>
<dbReference type="PANTHER" id="PTHR45664">
    <property type="entry name" value="PROTEIN ZERKNUELLT 1-RELATED"/>
    <property type="match status" value="1"/>
</dbReference>
<dbReference type="InterPro" id="IPR017970">
    <property type="entry name" value="Homeobox_CS"/>
</dbReference>
<reference evidence="11" key="1">
    <citation type="submission" date="2025-08" db="UniProtKB">
        <authorList>
            <consortium name="RefSeq"/>
        </authorList>
    </citation>
    <scope>IDENTIFICATION</scope>
</reference>
<sequence length="496" mass="53451">MQKTYSNAGDAMPHGYHPGYYPDVGYAKYDTSAMYAGYQGNCSPLGDATGLGSYYHHQSSCAIQGGPMGDPTCGGMVDGGGGLYDPNGYPNPCGVPGNGCPPGLGPVMPNKQAHEIYPWMKESRQNNKQRQAQVTEPSKRARTAYTSAQLVELEKEFHFNRYLCRPRRIEMAALLNLTERQIKIWFQNRRMKFKKEQRGKGSVDKHGPKSEGSYSESDTENSSCHGMSGLSGDRSPGIIDCGKSGKMEGNSGDINGLHLSPNPGQGGGDIGHFLSSRLPRGSSPTSSLSDLESACSMQGPAQGQGRSQSGMRLPPLEGAGSAQIIKSESPGAGLISPGHGANNVQQQSQKQQLPTPQSVHKAGHGHDNSSPISSSMAPYTHTAVQPPPQHQPQTQQPPPPQQQRIHPQQQQQQQQHHHQQGSHHGSGYGPPLTRHYPGSNNMLVTGSMYSDINPLDNHTHAHGPMASHPAMNSPMNCSVSSLGYNQYEYIPKLTHL</sequence>
<dbReference type="Gene3D" id="1.10.10.60">
    <property type="entry name" value="Homeodomain-like"/>
    <property type="match status" value="1"/>
</dbReference>
<feature type="compositionally biased region" description="Basic and acidic residues" evidence="8">
    <location>
        <begin position="194"/>
        <end position="209"/>
    </location>
</feature>
<gene>
    <name evidence="11" type="primary">LOC106056572</name>
</gene>
<dbReference type="RefSeq" id="XP_055860212.1">
    <property type="nucleotide sequence ID" value="XM_056004237.1"/>
</dbReference>
<evidence type="ECO:0000313" key="10">
    <source>
        <dbReference type="Proteomes" id="UP001165740"/>
    </source>
</evidence>
<dbReference type="PROSITE" id="PS00027">
    <property type="entry name" value="HOMEOBOX_1"/>
    <property type="match status" value="1"/>
</dbReference>
<feature type="domain" description="Homeobox" evidence="9">
    <location>
        <begin position="136"/>
        <end position="196"/>
    </location>
</feature>
<dbReference type="OMA" id="DNHTHAH"/>
<keyword evidence="4 6" id="KW-0371">Homeobox</keyword>
<feature type="compositionally biased region" description="Low complexity" evidence="8">
    <location>
        <begin position="345"/>
        <end position="358"/>
    </location>
</feature>
<dbReference type="InterPro" id="IPR001827">
    <property type="entry name" value="Homeobox_Antennapedia_CS"/>
</dbReference>
<dbReference type="SMART" id="SM00389">
    <property type="entry name" value="HOX"/>
    <property type="match status" value="1"/>
</dbReference>
<evidence type="ECO:0000256" key="6">
    <source>
        <dbReference type="PROSITE-ProRule" id="PRU00108"/>
    </source>
</evidence>
<dbReference type="Proteomes" id="UP001165740">
    <property type="component" value="Chromosome 11"/>
</dbReference>
<feature type="region of interest" description="Disordered" evidence="8">
    <location>
        <begin position="194"/>
        <end position="441"/>
    </location>
</feature>
<feature type="compositionally biased region" description="Pro residues" evidence="8">
    <location>
        <begin position="385"/>
        <end position="401"/>
    </location>
</feature>
<keyword evidence="10" id="KW-1185">Reference proteome</keyword>
<evidence type="ECO:0000256" key="4">
    <source>
        <dbReference type="ARBA" id="ARBA00023155"/>
    </source>
</evidence>
<evidence type="ECO:0000259" key="9">
    <source>
        <dbReference type="PROSITE" id="PS50071"/>
    </source>
</evidence>
<dbReference type="PROSITE" id="PS00032">
    <property type="entry name" value="ANTENNAPEDIA"/>
    <property type="match status" value="1"/>
</dbReference>
<evidence type="ECO:0000256" key="7">
    <source>
        <dbReference type="RuleBase" id="RU000682"/>
    </source>
</evidence>
<accession>A0A9W2YBV0</accession>
<dbReference type="GeneID" id="106056572"/>
<evidence type="ECO:0000256" key="2">
    <source>
        <dbReference type="ARBA" id="ARBA00022473"/>
    </source>
</evidence>
<evidence type="ECO:0000313" key="11">
    <source>
        <dbReference type="RefSeq" id="XP_055860212.1"/>
    </source>
</evidence>
<proteinExistence type="predicted"/>
<dbReference type="GO" id="GO:0005634">
    <property type="term" value="C:nucleus"/>
    <property type="evidence" value="ECO:0007669"/>
    <property type="project" value="UniProtKB-SubCell"/>
</dbReference>
<dbReference type="GO" id="GO:0045944">
    <property type="term" value="P:positive regulation of transcription by RNA polymerase II"/>
    <property type="evidence" value="ECO:0007669"/>
    <property type="project" value="UniProtKB-ARBA"/>
</dbReference>
<dbReference type="OrthoDB" id="6159439at2759"/>
<feature type="compositionally biased region" description="Polar residues" evidence="8">
    <location>
        <begin position="212"/>
        <end position="225"/>
    </location>
</feature>
<evidence type="ECO:0000256" key="3">
    <source>
        <dbReference type="ARBA" id="ARBA00023125"/>
    </source>
</evidence>
<feature type="compositionally biased region" description="Low complexity" evidence="8">
    <location>
        <begin position="402"/>
        <end position="414"/>
    </location>
</feature>
<feature type="compositionally biased region" description="Low complexity" evidence="8">
    <location>
        <begin position="274"/>
        <end position="293"/>
    </location>
</feature>
<dbReference type="PROSITE" id="PS50071">
    <property type="entry name" value="HOMEOBOX_2"/>
    <property type="match status" value="1"/>
</dbReference>
<dbReference type="InterPro" id="IPR001356">
    <property type="entry name" value="HD"/>
</dbReference>
<dbReference type="GO" id="GO:0000981">
    <property type="term" value="F:DNA-binding transcription factor activity, RNA polymerase II-specific"/>
    <property type="evidence" value="ECO:0007669"/>
    <property type="project" value="InterPro"/>
</dbReference>
<keyword evidence="5 6" id="KW-0539">Nucleus</keyword>
<dbReference type="GO" id="GO:0000978">
    <property type="term" value="F:RNA polymerase II cis-regulatory region sequence-specific DNA binding"/>
    <property type="evidence" value="ECO:0007669"/>
    <property type="project" value="TreeGrafter"/>
</dbReference>
<dbReference type="AlphaFoldDB" id="A0A9W2YBV0"/>
<organism evidence="10 11">
    <name type="scientific">Biomphalaria glabrata</name>
    <name type="common">Bloodfluke planorb</name>
    <name type="synonym">Freshwater snail</name>
    <dbReference type="NCBI Taxonomy" id="6526"/>
    <lineage>
        <taxon>Eukaryota</taxon>
        <taxon>Metazoa</taxon>
        <taxon>Spiralia</taxon>
        <taxon>Lophotrochozoa</taxon>
        <taxon>Mollusca</taxon>
        <taxon>Gastropoda</taxon>
        <taxon>Heterobranchia</taxon>
        <taxon>Euthyneura</taxon>
        <taxon>Panpulmonata</taxon>
        <taxon>Hygrophila</taxon>
        <taxon>Lymnaeoidea</taxon>
        <taxon>Planorbidae</taxon>
        <taxon>Biomphalaria</taxon>
    </lineage>
</organism>
<evidence type="ECO:0000256" key="8">
    <source>
        <dbReference type="SAM" id="MobiDB-lite"/>
    </source>
</evidence>
<dbReference type="InterPro" id="IPR009057">
    <property type="entry name" value="Homeodomain-like_sf"/>
</dbReference>
<dbReference type="PRINTS" id="PR00024">
    <property type="entry name" value="HOMEOBOX"/>
</dbReference>
<dbReference type="Pfam" id="PF00046">
    <property type="entry name" value="Homeodomain"/>
    <property type="match status" value="1"/>
</dbReference>
<feature type="compositionally biased region" description="Polar residues" evidence="8">
    <location>
        <begin position="368"/>
        <end position="377"/>
    </location>
</feature>
<feature type="compositionally biased region" description="Polar residues" evidence="8">
    <location>
        <begin position="295"/>
        <end position="310"/>
    </location>
</feature>
<dbReference type="FunFam" id="1.10.10.60:FF:000504">
    <property type="entry name" value="Transcription factor RFX3"/>
    <property type="match status" value="1"/>
</dbReference>
<name>A0A9W2YBV0_BIOGL</name>
<keyword evidence="2" id="KW-0217">Developmental protein</keyword>
<protein>
    <submittedName>
        <fullName evidence="11">Homeobox protein HOX3-like</fullName>
    </submittedName>
</protein>
<dbReference type="InterPro" id="IPR020479">
    <property type="entry name" value="HD_metazoa"/>
</dbReference>
<dbReference type="CDD" id="cd00086">
    <property type="entry name" value="homeodomain"/>
    <property type="match status" value="1"/>
</dbReference>
<feature type="DNA-binding region" description="Homeobox" evidence="6">
    <location>
        <begin position="138"/>
        <end position="197"/>
    </location>
</feature>
<dbReference type="SUPFAM" id="SSF46689">
    <property type="entry name" value="Homeodomain-like"/>
    <property type="match status" value="1"/>
</dbReference>
<keyword evidence="3 6" id="KW-0238">DNA-binding</keyword>
<comment type="subcellular location">
    <subcellularLocation>
        <location evidence="1 6 7">Nucleus</location>
    </subcellularLocation>
</comment>
<dbReference type="PANTHER" id="PTHR45664:SF12">
    <property type="entry name" value="PANCREAS_DUODENUM HOMEOBOX PROTEIN 1"/>
    <property type="match status" value="1"/>
</dbReference>